<evidence type="ECO:0000313" key="2">
    <source>
        <dbReference type="Proteomes" id="UP000286680"/>
    </source>
</evidence>
<proteinExistence type="predicted"/>
<reference evidence="2" key="1">
    <citation type="journal article" date="2018" name="Front. Microbiol.">
        <title>Genome-Based Analysis Reveals the Taxonomy and Diversity of the Family Idiomarinaceae.</title>
        <authorList>
            <person name="Liu Y."/>
            <person name="Lai Q."/>
            <person name="Shao Z."/>
        </authorList>
    </citation>
    <scope>NUCLEOTIDE SEQUENCE [LARGE SCALE GENOMIC DNA]</scope>
    <source>
        <strain evidence="2">SN-14</strain>
    </source>
</reference>
<comment type="caution">
    <text evidence="1">The sequence shown here is derived from an EMBL/GenBank/DDBJ whole genome shotgun (WGS) entry which is preliminary data.</text>
</comment>
<name>A0AA94EFG5_9GAMM</name>
<dbReference type="InterPro" id="IPR027417">
    <property type="entry name" value="P-loop_NTPase"/>
</dbReference>
<organism evidence="1 2">
    <name type="scientific">Idiomarina aquatica</name>
    <dbReference type="NCBI Taxonomy" id="1327752"/>
    <lineage>
        <taxon>Bacteria</taxon>
        <taxon>Pseudomonadati</taxon>
        <taxon>Pseudomonadota</taxon>
        <taxon>Gammaproteobacteria</taxon>
        <taxon>Alteromonadales</taxon>
        <taxon>Idiomarinaceae</taxon>
        <taxon>Idiomarina</taxon>
    </lineage>
</organism>
<gene>
    <name evidence="1" type="ORF">CWE23_02140</name>
</gene>
<sequence length="262" mass="30214">MPTVKAKPDTLNEINKRFEQKPLTHPVFLNSVPKCGTHLIRNIFRMFVMVEQQYHDTFIQYPNLGQHLKAFQAITPRLSWGHLLFSDNSAIATADAVKLIIVRDPYDWVLARARFFLSDNFDANLEHLKTGDITTDQLLNMMIFGIHQKVPTLSEIYTHNAVSWLAEDIKLVRYEELVKHLKQLDTDEAEAYFTDLLTVTGWKSLPADWRERVQLGADRKQSGTARENLQNVALEIPDELPQRQKAMVDFAVPGLRRLLGYE</sequence>
<dbReference type="RefSeq" id="WP_105305997.1">
    <property type="nucleotide sequence ID" value="NZ_PIPS01000001.1"/>
</dbReference>
<keyword evidence="2" id="KW-1185">Reference proteome</keyword>
<dbReference type="Gene3D" id="3.40.50.300">
    <property type="entry name" value="P-loop containing nucleotide triphosphate hydrolases"/>
    <property type="match status" value="1"/>
</dbReference>
<protein>
    <recommendedName>
        <fullName evidence="3">Sulfotransferase domain-containing protein</fullName>
    </recommendedName>
</protein>
<dbReference type="Proteomes" id="UP000286680">
    <property type="component" value="Unassembled WGS sequence"/>
</dbReference>
<dbReference type="AlphaFoldDB" id="A0AA94EFG5"/>
<dbReference type="SUPFAM" id="SSF52540">
    <property type="entry name" value="P-loop containing nucleoside triphosphate hydrolases"/>
    <property type="match status" value="1"/>
</dbReference>
<evidence type="ECO:0008006" key="3">
    <source>
        <dbReference type="Google" id="ProtNLM"/>
    </source>
</evidence>
<dbReference type="EMBL" id="PIPS01000001">
    <property type="protein sequence ID" value="RUO44856.1"/>
    <property type="molecule type" value="Genomic_DNA"/>
</dbReference>
<accession>A0AA94EFG5</accession>
<evidence type="ECO:0000313" key="1">
    <source>
        <dbReference type="EMBL" id="RUO44856.1"/>
    </source>
</evidence>